<organism evidence="1 2">
    <name type="scientific">Portunus trituberculatus</name>
    <name type="common">Swimming crab</name>
    <name type="synonym">Neptunus trituberculatus</name>
    <dbReference type="NCBI Taxonomy" id="210409"/>
    <lineage>
        <taxon>Eukaryota</taxon>
        <taxon>Metazoa</taxon>
        <taxon>Ecdysozoa</taxon>
        <taxon>Arthropoda</taxon>
        <taxon>Crustacea</taxon>
        <taxon>Multicrustacea</taxon>
        <taxon>Malacostraca</taxon>
        <taxon>Eumalacostraca</taxon>
        <taxon>Eucarida</taxon>
        <taxon>Decapoda</taxon>
        <taxon>Pleocyemata</taxon>
        <taxon>Brachyura</taxon>
        <taxon>Eubrachyura</taxon>
        <taxon>Portunoidea</taxon>
        <taxon>Portunidae</taxon>
        <taxon>Portuninae</taxon>
        <taxon>Portunus</taxon>
    </lineage>
</organism>
<dbReference type="AlphaFoldDB" id="A0A5B7IEG7"/>
<protein>
    <submittedName>
        <fullName evidence="1">Uncharacterized protein</fullName>
    </submittedName>
</protein>
<name>A0A5B7IEG7_PORTR</name>
<proteinExistence type="predicted"/>
<reference evidence="1 2" key="1">
    <citation type="submission" date="2019-05" db="EMBL/GenBank/DDBJ databases">
        <title>Another draft genome of Portunus trituberculatus and its Hox gene families provides insights of decapod evolution.</title>
        <authorList>
            <person name="Jeong J.-H."/>
            <person name="Song I."/>
            <person name="Kim S."/>
            <person name="Choi T."/>
            <person name="Kim D."/>
            <person name="Ryu S."/>
            <person name="Kim W."/>
        </authorList>
    </citation>
    <scope>NUCLEOTIDE SEQUENCE [LARGE SCALE GENOMIC DNA]</scope>
    <source>
        <tissue evidence="1">Muscle</tissue>
    </source>
</reference>
<gene>
    <name evidence="1" type="ORF">E2C01_074934</name>
</gene>
<accession>A0A5B7IEG7</accession>
<evidence type="ECO:0000313" key="2">
    <source>
        <dbReference type="Proteomes" id="UP000324222"/>
    </source>
</evidence>
<evidence type="ECO:0000313" key="1">
    <source>
        <dbReference type="EMBL" id="MPC80356.1"/>
    </source>
</evidence>
<dbReference type="Proteomes" id="UP000324222">
    <property type="component" value="Unassembled WGS sequence"/>
</dbReference>
<dbReference type="EMBL" id="VSRR010053794">
    <property type="protein sequence ID" value="MPC80356.1"/>
    <property type="molecule type" value="Genomic_DNA"/>
</dbReference>
<sequence>MVSGRGTYSYLAHTAGSVWLYGYACSLLFPTPPAPPPPPHPPCALPFCSSLSLFSSSISVSFSSSRLSRLITTLSVTVS</sequence>
<keyword evidence="2" id="KW-1185">Reference proteome</keyword>
<comment type="caution">
    <text evidence="1">The sequence shown here is derived from an EMBL/GenBank/DDBJ whole genome shotgun (WGS) entry which is preliminary data.</text>
</comment>